<accession>A0A7W4ZAN4</accession>
<dbReference type="AlphaFoldDB" id="A0A7W4ZAN4"/>
<feature type="domain" description="Tail specific protease" evidence="1">
    <location>
        <begin position="7"/>
        <end position="31"/>
    </location>
</feature>
<dbReference type="Proteomes" id="UP000535937">
    <property type="component" value="Unassembled WGS sequence"/>
</dbReference>
<dbReference type="Pfam" id="PF03572">
    <property type="entry name" value="Peptidase_S41"/>
    <property type="match status" value="1"/>
</dbReference>
<keyword evidence="2" id="KW-0378">Hydrolase</keyword>
<gene>
    <name evidence="2" type="ORF">FHS09_002367</name>
</gene>
<dbReference type="InterPro" id="IPR029045">
    <property type="entry name" value="ClpP/crotonase-like_dom_sf"/>
</dbReference>
<organism evidence="2 3">
    <name type="scientific">Microbulbifer rhizosphaerae</name>
    <dbReference type="NCBI Taxonomy" id="1562603"/>
    <lineage>
        <taxon>Bacteria</taxon>
        <taxon>Pseudomonadati</taxon>
        <taxon>Pseudomonadota</taxon>
        <taxon>Gammaproteobacteria</taxon>
        <taxon>Cellvibrionales</taxon>
        <taxon>Microbulbiferaceae</taxon>
        <taxon>Microbulbifer</taxon>
    </lineage>
</organism>
<name>A0A7W4ZAN4_9GAMM</name>
<evidence type="ECO:0000313" key="2">
    <source>
        <dbReference type="EMBL" id="MBB3061529.1"/>
    </source>
</evidence>
<protein>
    <submittedName>
        <fullName evidence="2">C-terminal processing protease CtpA/Prc</fullName>
    </submittedName>
</protein>
<evidence type="ECO:0000259" key="1">
    <source>
        <dbReference type="Pfam" id="PF03572"/>
    </source>
</evidence>
<keyword evidence="2" id="KW-0645">Protease</keyword>
<sequence length="40" mass="4389">MEDFAEDVKDYLDDQGIRNLIIDLRDNGGGGFFVGLGLAE</sequence>
<dbReference type="EMBL" id="JACHWZ010000010">
    <property type="protein sequence ID" value="MBB3061529.1"/>
    <property type="molecule type" value="Genomic_DNA"/>
</dbReference>
<dbReference type="SUPFAM" id="SSF52096">
    <property type="entry name" value="ClpP/crotonase"/>
    <property type="match status" value="1"/>
</dbReference>
<keyword evidence="3" id="KW-1185">Reference proteome</keyword>
<dbReference type="GO" id="GO:0008236">
    <property type="term" value="F:serine-type peptidase activity"/>
    <property type="evidence" value="ECO:0007669"/>
    <property type="project" value="InterPro"/>
</dbReference>
<reference evidence="2 3" key="1">
    <citation type="submission" date="2020-08" db="EMBL/GenBank/DDBJ databases">
        <title>Genomic Encyclopedia of Type Strains, Phase III (KMG-III): the genomes of soil and plant-associated and newly described type strains.</title>
        <authorList>
            <person name="Whitman W."/>
        </authorList>
    </citation>
    <scope>NUCLEOTIDE SEQUENCE [LARGE SCALE GENOMIC DNA]</scope>
    <source>
        <strain evidence="2 3">CECT 8799</strain>
    </source>
</reference>
<dbReference type="GO" id="GO:0006508">
    <property type="term" value="P:proteolysis"/>
    <property type="evidence" value="ECO:0007669"/>
    <property type="project" value="UniProtKB-KW"/>
</dbReference>
<dbReference type="RefSeq" id="WP_183460014.1">
    <property type="nucleotide sequence ID" value="NZ_JACHWZ010000010.1"/>
</dbReference>
<dbReference type="InterPro" id="IPR005151">
    <property type="entry name" value="Tail-specific_protease"/>
</dbReference>
<evidence type="ECO:0000313" key="3">
    <source>
        <dbReference type="Proteomes" id="UP000535937"/>
    </source>
</evidence>
<proteinExistence type="predicted"/>
<dbReference type="Gene3D" id="3.90.226.10">
    <property type="entry name" value="2-enoyl-CoA Hydratase, Chain A, domain 1"/>
    <property type="match status" value="1"/>
</dbReference>
<comment type="caution">
    <text evidence="2">The sequence shown here is derived from an EMBL/GenBank/DDBJ whole genome shotgun (WGS) entry which is preliminary data.</text>
</comment>